<evidence type="ECO:0000256" key="9">
    <source>
        <dbReference type="ARBA" id="ARBA00022792"/>
    </source>
</evidence>
<dbReference type="InterPro" id="IPR049080">
    <property type="entry name" value="MOV-10-like_beta-barrel"/>
</dbReference>
<dbReference type="GO" id="GO:0006207">
    <property type="term" value="P:'de novo' pyrimidine nucleobase biosynthetic process"/>
    <property type="evidence" value="ECO:0007669"/>
    <property type="project" value="InterPro"/>
</dbReference>
<dbReference type="InterPro" id="IPR005720">
    <property type="entry name" value="Dihydroorotate_DH_cat"/>
</dbReference>
<feature type="region of interest" description="Disordered" evidence="17">
    <location>
        <begin position="192"/>
        <end position="211"/>
    </location>
</feature>
<evidence type="ECO:0000256" key="5">
    <source>
        <dbReference type="ARBA" id="ARBA00017599"/>
    </source>
</evidence>
<evidence type="ECO:0000256" key="4">
    <source>
        <dbReference type="ARBA" id="ARBA00012791"/>
    </source>
</evidence>
<comment type="caution">
    <text evidence="20">The sequence shown here is derived from an EMBL/GenBank/DDBJ whole genome shotgun (WGS) entry which is preliminary data.</text>
</comment>
<reference evidence="20 21" key="1">
    <citation type="submission" date="2020-10" db="EMBL/GenBank/DDBJ databases">
        <title>Plant Genome Project.</title>
        <authorList>
            <person name="Zhang R.-G."/>
        </authorList>
    </citation>
    <scope>NUCLEOTIDE SEQUENCE [LARGE SCALE GENOMIC DNA]</scope>
    <source>
        <strain evidence="20">FAFU-HL-1</strain>
        <tissue evidence="20">Leaf</tissue>
    </source>
</reference>
<feature type="compositionally biased region" description="Low complexity" evidence="17">
    <location>
        <begin position="2159"/>
        <end position="2183"/>
    </location>
</feature>
<keyword evidence="6 16" id="KW-0285">Flavoprotein</keyword>
<comment type="cofactor">
    <cofactor evidence="16">
        <name>FMN</name>
        <dbReference type="ChEBI" id="CHEBI:58210"/>
    </cofactor>
    <text evidence="16">Binds 1 FMN per subunit.</text>
</comment>
<keyword evidence="12 16" id="KW-0560">Oxidoreductase</keyword>
<dbReference type="NCBIfam" id="TIGR01036">
    <property type="entry name" value="pyrD_sub2"/>
    <property type="match status" value="1"/>
</dbReference>
<evidence type="ECO:0000256" key="8">
    <source>
        <dbReference type="ARBA" id="ARBA00022692"/>
    </source>
</evidence>
<evidence type="ECO:0000256" key="16">
    <source>
        <dbReference type="RuleBase" id="RU361255"/>
    </source>
</evidence>
<keyword evidence="13 16" id="KW-0496">Mitochondrion</keyword>
<accession>A0A835MX08</accession>
<feature type="domain" description="Helicase MOV-10-like beta-barrel" evidence="19">
    <location>
        <begin position="2320"/>
        <end position="2393"/>
    </location>
</feature>
<feature type="compositionally biased region" description="Low complexity" evidence="17">
    <location>
        <begin position="643"/>
        <end position="673"/>
    </location>
</feature>
<evidence type="ECO:0000256" key="12">
    <source>
        <dbReference type="ARBA" id="ARBA00023002"/>
    </source>
</evidence>
<protein>
    <recommendedName>
        <fullName evidence="5 16">Dihydroorotate dehydrogenase (quinone), mitochondrial</fullName>
        <shortName evidence="16">DHOdehase</shortName>
        <ecNumber evidence="4 16">1.3.5.2</ecNumber>
    </recommendedName>
</protein>
<feature type="domain" description="Helicase MOV-10-like beta-barrel" evidence="19">
    <location>
        <begin position="1724"/>
        <end position="1798"/>
    </location>
</feature>
<evidence type="ECO:0000256" key="6">
    <source>
        <dbReference type="ARBA" id="ARBA00022630"/>
    </source>
</evidence>
<dbReference type="CDD" id="cd04738">
    <property type="entry name" value="DHOD_2_like"/>
    <property type="match status" value="1"/>
</dbReference>
<dbReference type="PROSITE" id="PS00912">
    <property type="entry name" value="DHODEHASE_2"/>
    <property type="match status" value="1"/>
</dbReference>
<evidence type="ECO:0000256" key="13">
    <source>
        <dbReference type="ARBA" id="ARBA00023128"/>
    </source>
</evidence>
<feature type="compositionally biased region" description="Polar residues" evidence="17">
    <location>
        <begin position="593"/>
        <end position="604"/>
    </location>
</feature>
<comment type="pathway">
    <text evidence="2 16">Pyrimidine metabolism; UMP biosynthesis via de novo pathway; orotate from (S)-dihydroorotate (quinone route): step 1/1.</text>
</comment>
<dbReference type="GO" id="GO:0005743">
    <property type="term" value="C:mitochondrial inner membrane"/>
    <property type="evidence" value="ECO:0007669"/>
    <property type="project" value="UniProtKB-SubCell"/>
</dbReference>
<dbReference type="NCBIfam" id="NF003645">
    <property type="entry name" value="PRK05286.1-2"/>
    <property type="match status" value="1"/>
</dbReference>
<evidence type="ECO:0000256" key="15">
    <source>
        <dbReference type="ARBA" id="ARBA00048639"/>
    </source>
</evidence>
<evidence type="ECO:0000313" key="21">
    <source>
        <dbReference type="Proteomes" id="UP000657918"/>
    </source>
</evidence>
<feature type="compositionally biased region" description="Low complexity" evidence="17">
    <location>
        <begin position="1576"/>
        <end position="1617"/>
    </location>
</feature>
<dbReference type="GO" id="GO:0044205">
    <property type="term" value="P:'de novo' UMP biosynthetic process"/>
    <property type="evidence" value="ECO:0007669"/>
    <property type="project" value="UniProtKB-UniPathway"/>
</dbReference>
<gene>
    <name evidence="20" type="ORF">SADUNF_Sadunf05G0063100</name>
</gene>
<dbReference type="EC" id="1.3.5.2" evidence="4 16"/>
<dbReference type="InterPro" id="IPR005719">
    <property type="entry name" value="Dihydroorotate_DH_2"/>
</dbReference>
<comment type="subcellular location">
    <subcellularLocation>
        <location evidence="1 16">Mitochondrion inner membrane</location>
        <topology evidence="1 16">Single-pass membrane protein</topology>
    </subcellularLocation>
</comment>
<organism evidence="20 21">
    <name type="scientific">Salix dunnii</name>
    <dbReference type="NCBI Taxonomy" id="1413687"/>
    <lineage>
        <taxon>Eukaryota</taxon>
        <taxon>Viridiplantae</taxon>
        <taxon>Streptophyta</taxon>
        <taxon>Embryophyta</taxon>
        <taxon>Tracheophyta</taxon>
        <taxon>Spermatophyta</taxon>
        <taxon>Magnoliopsida</taxon>
        <taxon>eudicotyledons</taxon>
        <taxon>Gunneridae</taxon>
        <taxon>Pentapetalae</taxon>
        <taxon>rosids</taxon>
        <taxon>fabids</taxon>
        <taxon>Malpighiales</taxon>
        <taxon>Salicaceae</taxon>
        <taxon>Saliceae</taxon>
        <taxon>Salix</taxon>
    </lineage>
</organism>
<evidence type="ECO:0000256" key="14">
    <source>
        <dbReference type="ARBA" id="ARBA00023136"/>
    </source>
</evidence>
<evidence type="ECO:0000256" key="11">
    <source>
        <dbReference type="ARBA" id="ARBA00022989"/>
    </source>
</evidence>
<evidence type="ECO:0000256" key="1">
    <source>
        <dbReference type="ARBA" id="ARBA00004434"/>
    </source>
</evidence>
<evidence type="ECO:0000256" key="17">
    <source>
        <dbReference type="SAM" id="MobiDB-lite"/>
    </source>
</evidence>
<dbReference type="Proteomes" id="UP000657918">
    <property type="component" value="Unassembled WGS sequence"/>
</dbReference>
<evidence type="ECO:0000256" key="7">
    <source>
        <dbReference type="ARBA" id="ARBA00022643"/>
    </source>
</evidence>
<dbReference type="EMBL" id="JADGMS010000005">
    <property type="protein sequence ID" value="KAF9682012.1"/>
    <property type="molecule type" value="Genomic_DNA"/>
</dbReference>
<evidence type="ECO:0000256" key="2">
    <source>
        <dbReference type="ARBA" id="ARBA00005161"/>
    </source>
</evidence>
<keyword evidence="9 16" id="KW-0999">Mitochondrion inner membrane</keyword>
<comment type="catalytic activity">
    <reaction evidence="15 16">
        <text>(S)-dihydroorotate + a quinone = orotate + a quinol</text>
        <dbReference type="Rhea" id="RHEA:30187"/>
        <dbReference type="ChEBI" id="CHEBI:24646"/>
        <dbReference type="ChEBI" id="CHEBI:30839"/>
        <dbReference type="ChEBI" id="CHEBI:30864"/>
        <dbReference type="ChEBI" id="CHEBI:132124"/>
        <dbReference type="EC" id="1.3.5.2"/>
    </reaction>
</comment>
<evidence type="ECO:0000259" key="18">
    <source>
        <dbReference type="Pfam" id="PF01180"/>
    </source>
</evidence>
<dbReference type="NCBIfam" id="NF003652">
    <property type="entry name" value="PRK05286.2-5"/>
    <property type="match status" value="1"/>
</dbReference>
<feature type="transmembrane region" description="Helical" evidence="16">
    <location>
        <begin position="50"/>
        <end position="68"/>
    </location>
</feature>
<keyword evidence="11 16" id="KW-1133">Transmembrane helix</keyword>
<feature type="compositionally biased region" description="Low complexity" evidence="17">
    <location>
        <begin position="2193"/>
        <end position="2205"/>
    </location>
</feature>
<keyword evidence="10" id="KW-0809">Transit peptide</keyword>
<name>A0A835MX08_9ROSI</name>
<keyword evidence="7 16" id="KW-0288">FMN</keyword>
<dbReference type="FunFam" id="3.20.20.70:FF:000066">
    <property type="entry name" value="Dihydroorotate dehydrogenase (quinone), mitochondrial"/>
    <property type="match status" value="1"/>
</dbReference>
<evidence type="ECO:0000256" key="10">
    <source>
        <dbReference type="ARBA" id="ARBA00022946"/>
    </source>
</evidence>
<evidence type="ECO:0000256" key="3">
    <source>
        <dbReference type="ARBA" id="ARBA00005359"/>
    </source>
</evidence>
<comment type="similarity">
    <text evidence="3 16">Belongs to the dihydroorotate dehydrogenase family. Type 2 subfamily.</text>
</comment>
<feature type="region of interest" description="Disordered" evidence="17">
    <location>
        <begin position="2159"/>
        <end position="2209"/>
    </location>
</feature>
<evidence type="ECO:0000259" key="19">
    <source>
        <dbReference type="Pfam" id="PF21634"/>
    </source>
</evidence>
<keyword evidence="8 16" id="KW-0812">Transmembrane</keyword>
<dbReference type="InterPro" id="IPR001295">
    <property type="entry name" value="Dihydroorotate_DH_CS"/>
</dbReference>
<dbReference type="PANTHER" id="PTHR48109">
    <property type="entry name" value="DIHYDROOROTATE DEHYDROGENASE (QUINONE), MITOCHONDRIAL-RELATED"/>
    <property type="match status" value="1"/>
</dbReference>
<feature type="compositionally biased region" description="Polar residues" evidence="17">
    <location>
        <begin position="197"/>
        <end position="206"/>
    </location>
</feature>
<dbReference type="InterPro" id="IPR013785">
    <property type="entry name" value="Aldolase_TIM"/>
</dbReference>
<feature type="region of interest" description="Disordered" evidence="17">
    <location>
        <begin position="1573"/>
        <end position="1622"/>
    </location>
</feature>
<dbReference type="InterPro" id="IPR027417">
    <property type="entry name" value="P-loop_NTPase"/>
</dbReference>
<dbReference type="InterPro" id="IPR050074">
    <property type="entry name" value="DHO_dehydrogenase"/>
</dbReference>
<sequence>MASRASRRLLNDFLLKRVTSIPVTSVRHFSSSSSLEIAPKIPHFSKKGRLLTGATIGLIIAGGAYWLAIQCNDTHAEFAHKLAVSAAARGWVPREKRPDPSVLGLEVWGRKFSNPIGLAAGFDKNAEAIDGLLGLGFGFVEVGSVTPVPQVGNPKPRIFRLRQEGAIINRCGFNSEGIVAVAKRLGAQHGKRKLDETSSASSTLNNDFKHGGKAGPGILGVNLGKNKTSEDAASDYVQGVHSLSQYSDYLVINVSSPNTPGLRMLQGRKQLKDLVKKVQAARDEMQWGEEGPPPLLVKIAPDLSKEDLEDIAAVALALRLDGLIISNTTILRPDSVKKYPVADEAGGLSGKPLLNLSTNILKEMFILTRGKIPLIGCGGVFSGEDAYKKIRAGATLVQLYTGFAYGGPALIPRLKAELAECLERDGFKSILEAVGADYSIRSSQHHYKERHSSSSRVKSKILRSQFLQSSGGISPTLLRSINMSGFLEFLKCVLCCVEEREEDLFGSSYYRSAERINDRLHRSSNCTYAPIYSDDLPASPSAFTQSSPKLLSPCSIPAPPWPKPPVSSSDQSQSSRLPATFLSRPTLFPPAPSTTSSKLSPQATTLSFKSSPLPPPPSTSSSKSSHKDPNPVFHSSPSPKPLPSFLKPTTSSSKPSPVSRGPSSSSSKQLPSLKPTLSLASPNLIDGQTKVNYLSVQKGMSPIYAVPKDIEDLIKRGIVPEVLNELLSPSTYKDYFAALLYAEDFYIESIMFLLVHRYVDKCMPCSNQKWSKFKLENITLKLQDAAIIKKYGRNEYFSESHEKDDKTFVEFEIDSCREKRPFLLSRDFALARPSGQKTEPYQGVIYRVVRSTIVLVEFGEDFYLQHHSTRKYDVSFSFNRVCLKRAHQATEAASDPSFKNFLFPGFAHRKSIPTSTPLHFFNHKLDVYQRSAVQEILSFQGPAPYVFEGPLCSQKYSKQLSRTGLVVQEAALQIYQSSSKHRILICAPINRTCDALMQSLKNDIPESDMFRANAAFREIDGVPIDILTSCVYKRDCFACPSIQELRKFRVILSTFVSSFRLHNEGIVAGHFSHIFLVDASSATEPEAMVALANLAGENTAVIVTGASGNHPGWVRSNIARENGLMTSYFERIRDSQPYSSLHPKFIKQLVDPESKSFDSYSYAHSSLSEFKLENITLKLQDAAIIKKYGRNEYLGESHEMDDKTFVEFEIDSCRERRPFLSSRDFALARPSGQQTEPYQMILSFQGPPPYVVEGPLCSPKYSEQQSRTGYVARKAGLSGTGLVVQEAVLQVYQSSSKHRILICAPINRTCDALMQSLKNDIAESHMFRANAAFREIDGVPIDILTSCVYERDCFACPSIQELRKFRVILSTFVSSFRLHNEGIVAGHFSHIFLVDASSAIEPEAMVALANLAGENTAVIVTGAPGNRSGWVRSNIARENGLRRSYFERIRDSQPYRNLHPKFIKQLNQKQRRQHYKERHSSCSRVDLGFLHPFHLLVIYILSGVVIIFTGRDKYIPVPSILWWNLSCNTVGAYIIEKLSFWVCFCCRRSINMPGFLSFLKRVFFGKKEEPPPWAKPPASSSDQSQSSRLPASFLSRPSTSSSKPSSSSSKQHPSFKPTLSLASPNLIDGQKKVRYLSVQKGMSPIYAVPKDIEDLIKRGIVPEVLNELLSPSTYKDYFAALLYAEDFYIEKWSKFKLENITLKLQDAAIIKKYGRNEYFNESHEKDDKTFVEFEIDSCRERRPFLLSRDFALARPSGQKTEPYQGVIYRVVKSTIVLVEFGEDFYLQHHSTRKYDVSFSFNRVCLKRAHQATEAASDPSFKNFLFPGFAHRKSIPTSTPLHFFNHKLDVYQRSAVQEILSIQGPPPYVVEGPLCSNINSKQLSRTGLVVQEAVLQIYQSSSKRRILICAPINRTCDGLMQSLKNDIPESDMFRANAAFREIDGVPIDILPSCVYEKDCFACPSIQELSKFRVILSTFVSSFRLHNEGIVAGHFSHIFLVDASSAIEPEAMVALANLAGENTAVIVTGASGNRPGWVRSNIARENGLMRSYFERIRDCQPYRNLHPKFIKQLFDPENNINLELENAAINKKSVGNPYFKESYILTHLVRRCHFFYRGTSTLHDLQVDKPSHIRRSINMSGFLVFLKRVFFGVEERLPASSSDQSQSSRLPASSSDQSQSSRLPATSLSRPTVLPTTSSKPSSSSSKQLPSFKPTLSLAFPNLIDGQTEVSYLSVQKGVSPIYAVPKDIEDLIKRDIVPQVLNEPLSPSTYKDYFASLLYAEDFYIEKWSEYQLEKITLKLQEAAIIKKSGRNEYFSQSYEKDDKTFVEFEIDSCRERRPFLLSRDFALARPSGQQTEPYQGVIYRVVKNNIVLVEFGEDFYLQHHSTRKYDVSFSFNRVCLKRAHQATEAASDPSFKNFLFPGFAHRKSIPTSTPLHFFNHKLDVYQRSAVQEILSFQGPAPYVVEGPLCSQKSSEQQSRTGYEAQKAGLSGTGLVVQEAVLQIYQSSSKHRILICAPINRTCDGLMQSLKNDIPESDMFRANAAFREIDGVPIDILTSCAYKRDCFACPSIQKLRKFRVILSTFVSSFRLHNEGIVAGHFSHIFLVDASSATEPEAMVALANLAGENTAVIVTGASGNHPGWVRSNIARENGLMTSYFERIRDSQPYSSLHPKFIKQLV</sequence>
<feature type="domain" description="Dihydroorotate dehydrogenase catalytic" evidence="18">
    <location>
        <begin position="103"/>
        <end position="422"/>
    </location>
</feature>
<dbReference type="PROSITE" id="PS00911">
    <property type="entry name" value="DHODEHASE_1"/>
    <property type="match status" value="1"/>
</dbReference>
<dbReference type="Gene3D" id="3.40.50.300">
    <property type="entry name" value="P-loop containing nucleotide triphosphate hydrolases"/>
    <property type="match status" value="4"/>
</dbReference>
<dbReference type="PANTHER" id="PTHR48109:SF4">
    <property type="entry name" value="DIHYDROOROTATE DEHYDROGENASE (QUINONE), MITOCHONDRIAL"/>
    <property type="match status" value="1"/>
</dbReference>
<dbReference type="Pfam" id="PF21634">
    <property type="entry name" value="MOV-10_beta-barrel"/>
    <property type="match status" value="3"/>
</dbReference>
<proteinExistence type="inferred from homology"/>
<feature type="region of interest" description="Disordered" evidence="17">
    <location>
        <begin position="582"/>
        <end position="673"/>
    </location>
</feature>
<dbReference type="OrthoDB" id="6513042at2759"/>
<dbReference type="Pfam" id="PF01180">
    <property type="entry name" value="DHO_dh"/>
    <property type="match status" value="1"/>
</dbReference>
<keyword evidence="21" id="KW-1185">Reference proteome</keyword>
<feature type="domain" description="Helicase MOV-10-like beta-barrel" evidence="19">
    <location>
        <begin position="802"/>
        <end position="876"/>
    </location>
</feature>
<dbReference type="UniPathway" id="UPA00070">
    <property type="reaction ID" value="UER00946"/>
</dbReference>
<dbReference type="Gene3D" id="3.20.20.70">
    <property type="entry name" value="Aldolase class I"/>
    <property type="match status" value="1"/>
</dbReference>
<evidence type="ECO:0000313" key="20">
    <source>
        <dbReference type="EMBL" id="KAF9682012.1"/>
    </source>
</evidence>
<dbReference type="GO" id="GO:0106430">
    <property type="term" value="F:dihydroorotate dehydrogenase (quinone) activity"/>
    <property type="evidence" value="ECO:0007669"/>
    <property type="project" value="UniProtKB-EC"/>
</dbReference>
<dbReference type="SUPFAM" id="SSF51395">
    <property type="entry name" value="FMN-linked oxidoreductases"/>
    <property type="match status" value="1"/>
</dbReference>
<keyword evidence="14 16" id="KW-0472">Membrane</keyword>